<comment type="similarity">
    <text evidence="1 9">Belongs to the class-II aminoacyl-tRNA synthetase family.</text>
</comment>
<keyword evidence="12" id="KW-1185">Reference proteome</keyword>
<gene>
    <name evidence="9" type="primary">hisS</name>
    <name evidence="11" type="ORF">H9X81_01985</name>
</gene>
<dbReference type="NCBIfam" id="TIGR00442">
    <property type="entry name" value="hisS"/>
    <property type="match status" value="1"/>
</dbReference>
<evidence type="ECO:0000256" key="2">
    <source>
        <dbReference type="ARBA" id="ARBA00022490"/>
    </source>
</evidence>
<evidence type="ECO:0000313" key="12">
    <source>
        <dbReference type="Proteomes" id="UP000724149"/>
    </source>
</evidence>
<dbReference type="InterPro" id="IPR036621">
    <property type="entry name" value="Anticodon-bd_dom_sf"/>
</dbReference>
<proteinExistence type="inferred from homology"/>
<dbReference type="InterPro" id="IPR033656">
    <property type="entry name" value="HisRS_anticodon"/>
</dbReference>
<keyword evidence="7 9" id="KW-0030">Aminoacyl-tRNA synthetase</keyword>
<keyword evidence="5 9" id="KW-0067">ATP-binding</keyword>
<comment type="caution">
    <text evidence="11">The sequence shown here is derived from an EMBL/GenBank/DDBJ whole genome shotgun (WGS) entry which is preliminary data.</text>
</comment>
<comment type="subcellular location">
    <subcellularLocation>
        <location evidence="9">Cytoplasm</location>
    </subcellularLocation>
</comment>
<dbReference type="PROSITE" id="PS50862">
    <property type="entry name" value="AA_TRNA_LIGASE_II"/>
    <property type="match status" value="1"/>
</dbReference>
<dbReference type="PIRSF" id="PIRSF001549">
    <property type="entry name" value="His-tRNA_synth"/>
    <property type="match status" value="1"/>
</dbReference>
<evidence type="ECO:0000256" key="5">
    <source>
        <dbReference type="ARBA" id="ARBA00022840"/>
    </source>
</evidence>
<dbReference type="InterPro" id="IPR045864">
    <property type="entry name" value="aa-tRNA-synth_II/BPL/LPL"/>
</dbReference>
<dbReference type="InterPro" id="IPR041715">
    <property type="entry name" value="HisRS-like_core"/>
</dbReference>
<sequence>MALITKAPRGTQDFTPDQSARMRYIEDTLMRIAGLHGFGEIRTPTFEHTELFVRSVGDTTDVVQKEMYTFEDKKGRSITLKPEGTAGAVRAALERGLLAEALPLKLSYITPCFRYEKAQAGRYREFHQFGVELLGAQSSAADAEVIGLVQEALDTLGVTEIRLFINSIGCPNCRPKFQQALKDYYSAHYDELCPTCQDRLERNPLRILDCKEEHCHELAEHAPIVLDYLCDECREHFEELQERLRAMGIAFEVDPTIVRGLDYYTKTVFEFKTETIGAQGTVCGGGRYDGLVELMGGQKQPAVGFAIGLERLKLVMEACGAPMPEEPRCDIALIPLGAKASVRCSAMAADLRTDGFYAETDLMNRSLKAQLKYANKIGARYTIVIGDSELEAGKARLKDMDSGEEQEVAFDRLADVLMEKEASRLYGEIADAQFGLEELSGVLGQE</sequence>
<comment type="subunit">
    <text evidence="9">Homodimer.</text>
</comment>
<dbReference type="InterPro" id="IPR015807">
    <property type="entry name" value="His-tRNA-ligase"/>
</dbReference>
<organism evidence="11 12">
    <name type="scientific">Hydrogenoanaerobacterium saccharovorans</name>
    <dbReference type="NCBI Taxonomy" id="474960"/>
    <lineage>
        <taxon>Bacteria</taxon>
        <taxon>Bacillati</taxon>
        <taxon>Bacillota</taxon>
        <taxon>Clostridia</taxon>
        <taxon>Eubacteriales</taxon>
        <taxon>Oscillospiraceae</taxon>
        <taxon>Hydrogenoanaerobacterium</taxon>
    </lineage>
</organism>
<accession>A0ABS2GJ19</accession>
<evidence type="ECO:0000256" key="7">
    <source>
        <dbReference type="ARBA" id="ARBA00023146"/>
    </source>
</evidence>
<dbReference type="Gene3D" id="3.30.930.10">
    <property type="entry name" value="Bira Bifunctional Protein, Domain 2"/>
    <property type="match status" value="1"/>
</dbReference>
<protein>
    <recommendedName>
        <fullName evidence="9">Histidine--tRNA ligase</fullName>
        <ecNumber evidence="9">6.1.1.21</ecNumber>
    </recommendedName>
    <alternativeName>
        <fullName evidence="9">Histidyl-tRNA synthetase</fullName>
        <shortName evidence="9">HisRS</shortName>
    </alternativeName>
</protein>
<evidence type="ECO:0000256" key="3">
    <source>
        <dbReference type="ARBA" id="ARBA00022598"/>
    </source>
</evidence>
<dbReference type="PANTHER" id="PTHR43707">
    <property type="entry name" value="HISTIDYL-TRNA SYNTHETASE"/>
    <property type="match status" value="1"/>
</dbReference>
<dbReference type="PANTHER" id="PTHR43707:SF1">
    <property type="entry name" value="HISTIDINE--TRNA LIGASE, MITOCHONDRIAL-RELATED"/>
    <property type="match status" value="1"/>
</dbReference>
<dbReference type="InterPro" id="IPR004516">
    <property type="entry name" value="HisRS/HisZ"/>
</dbReference>
<evidence type="ECO:0000259" key="10">
    <source>
        <dbReference type="PROSITE" id="PS50862"/>
    </source>
</evidence>
<reference evidence="11 12" key="1">
    <citation type="journal article" date="2021" name="Sci. Rep.">
        <title>The distribution of antibiotic resistance genes in chicken gut microbiota commensals.</title>
        <authorList>
            <person name="Juricova H."/>
            <person name="Matiasovicova J."/>
            <person name="Kubasova T."/>
            <person name="Cejkova D."/>
            <person name="Rychlik I."/>
        </authorList>
    </citation>
    <scope>NUCLEOTIDE SEQUENCE [LARGE SCALE GENOMIC DNA]</scope>
    <source>
        <strain evidence="11 12">An564</strain>
    </source>
</reference>
<dbReference type="SUPFAM" id="SSF55681">
    <property type="entry name" value="Class II aaRS and biotin synthetases"/>
    <property type="match status" value="1"/>
</dbReference>
<dbReference type="SUPFAM" id="SSF52954">
    <property type="entry name" value="Class II aaRS ABD-related"/>
    <property type="match status" value="1"/>
</dbReference>
<dbReference type="InterPro" id="IPR006195">
    <property type="entry name" value="aa-tRNA-synth_II"/>
</dbReference>
<dbReference type="RefSeq" id="WP_204719417.1">
    <property type="nucleotide sequence ID" value="NZ_JACSNR010000001.1"/>
</dbReference>
<dbReference type="Pfam" id="PF03129">
    <property type="entry name" value="HGTP_anticodon"/>
    <property type="match status" value="1"/>
</dbReference>
<evidence type="ECO:0000256" key="1">
    <source>
        <dbReference type="ARBA" id="ARBA00008226"/>
    </source>
</evidence>
<dbReference type="EMBL" id="JACSNR010000001">
    <property type="protein sequence ID" value="MBM6922465.1"/>
    <property type="molecule type" value="Genomic_DNA"/>
</dbReference>
<dbReference type="Proteomes" id="UP000724149">
    <property type="component" value="Unassembled WGS sequence"/>
</dbReference>
<keyword evidence="4 9" id="KW-0547">Nucleotide-binding</keyword>
<comment type="catalytic activity">
    <reaction evidence="8 9">
        <text>tRNA(His) + L-histidine + ATP = L-histidyl-tRNA(His) + AMP + diphosphate + H(+)</text>
        <dbReference type="Rhea" id="RHEA:17313"/>
        <dbReference type="Rhea" id="RHEA-COMP:9665"/>
        <dbReference type="Rhea" id="RHEA-COMP:9689"/>
        <dbReference type="ChEBI" id="CHEBI:15378"/>
        <dbReference type="ChEBI" id="CHEBI:30616"/>
        <dbReference type="ChEBI" id="CHEBI:33019"/>
        <dbReference type="ChEBI" id="CHEBI:57595"/>
        <dbReference type="ChEBI" id="CHEBI:78442"/>
        <dbReference type="ChEBI" id="CHEBI:78527"/>
        <dbReference type="ChEBI" id="CHEBI:456215"/>
        <dbReference type="EC" id="6.1.1.21"/>
    </reaction>
</comment>
<evidence type="ECO:0000256" key="9">
    <source>
        <dbReference type="HAMAP-Rule" id="MF_00127"/>
    </source>
</evidence>
<dbReference type="HAMAP" id="MF_00127">
    <property type="entry name" value="His_tRNA_synth"/>
    <property type="match status" value="1"/>
</dbReference>
<dbReference type="Gene3D" id="3.40.50.800">
    <property type="entry name" value="Anticodon-binding domain"/>
    <property type="match status" value="1"/>
</dbReference>
<dbReference type="Pfam" id="PF13393">
    <property type="entry name" value="tRNA-synt_His"/>
    <property type="match status" value="1"/>
</dbReference>
<name>A0ABS2GJ19_9FIRM</name>
<keyword evidence="6 9" id="KW-0648">Protein biosynthesis</keyword>
<dbReference type="CDD" id="cd00859">
    <property type="entry name" value="HisRS_anticodon"/>
    <property type="match status" value="1"/>
</dbReference>
<feature type="domain" description="Aminoacyl-transfer RNA synthetases class-II family profile" evidence="10">
    <location>
        <begin position="25"/>
        <end position="324"/>
    </location>
</feature>
<evidence type="ECO:0000256" key="8">
    <source>
        <dbReference type="ARBA" id="ARBA00047639"/>
    </source>
</evidence>
<evidence type="ECO:0000256" key="6">
    <source>
        <dbReference type="ARBA" id="ARBA00022917"/>
    </source>
</evidence>
<dbReference type="GO" id="GO:0004821">
    <property type="term" value="F:histidine-tRNA ligase activity"/>
    <property type="evidence" value="ECO:0007669"/>
    <property type="project" value="UniProtKB-EC"/>
</dbReference>
<dbReference type="EC" id="6.1.1.21" evidence="9"/>
<keyword evidence="3 9" id="KW-0436">Ligase</keyword>
<dbReference type="CDD" id="cd00773">
    <property type="entry name" value="HisRS-like_core"/>
    <property type="match status" value="1"/>
</dbReference>
<evidence type="ECO:0000256" key="4">
    <source>
        <dbReference type="ARBA" id="ARBA00022741"/>
    </source>
</evidence>
<keyword evidence="2 9" id="KW-0963">Cytoplasm</keyword>
<evidence type="ECO:0000313" key="11">
    <source>
        <dbReference type="EMBL" id="MBM6922465.1"/>
    </source>
</evidence>
<dbReference type="InterPro" id="IPR004154">
    <property type="entry name" value="Anticodon-bd"/>
</dbReference>